<feature type="compositionally biased region" description="Basic and acidic residues" evidence="6">
    <location>
        <begin position="632"/>
        <end position="641"/>
    </location>
</feature>
<dbReference type="Gene3D" id="2.60.40.150">
    <property type="entry name" value="C2 domain"/>
    <property type="match status" value="2"/>
</dbReference>
<evidence type="ECO:0000313" key="9">
    <source>
        <dbReference type="EMBL" id="PWN18222.1"/>
    </source>
</evidence>
<evidence type="ECO:0000313" key="10">
    <source>
        <dbReference type="Proteomes" id="UP000245942"/>
    </source>
</evidence>
<organism evidence="9 10">
    <name type="scientific">Pseudomicrostroma glucosiphilum</name>
    <dbReference type="NCBI Taxonomy" id="1684307"/>
    <lineage>
        <taxon>Eukaryota</taxon>
        <taxon>Fungi</taxon>
        <taxon>Dikarya</taxon>
        <taxon>Basidiomycota</taxon>
        <taxon>Ustilaginomycotina</taxon>
        <taxon>Exobasidiomycetes</taxon>
        <taxon>Microstromatales</taxon>
        <taxon>Microstromatales incertae sedis</taxon>
        <taxon>Pseudomicrostroma</taxon>
    </lineage>
</organism>
<evidence type="ECO:0000256" key="3">
    <source>
        <dbReference type="ARBA" id="ARBA00023055"/>
    </source>
</evidence>
<feature type="compositionally biased region" description="Basic and acidic residues" evidence="6">
    <location>
        <begin position="1"/>
        <end position="13"/>
    </location>
</feature>
<dbReference type="InterPro" id="IPR035892">
    <property type="entry name" value="C2_domain_sf"/>
</dbReference>
<feature type="region of interest" description="Disordered" evidence="6">
    <location>
        <begin position="1107"/>
        <end position="1244"/>
    </location>
</feature>
<keyword evidence="5" id="KW-0472">Membrane</keyword>
<feature type="compositionally biased region" description="Basic and acidic residues" evidence="6">
    <location>
        <begin position="346"/>
        <end position="378"/>
    </location>
</feature>
<sequence>MPSELADRTKAKTDATGYHMAKNPIETIRNRYKGVHEGGAQQNDSRDGNHHVGSAQDAPSQDMTHGGSAPQHSSDPDRSRAEAVTSEFLGRSTSARTVRDPVTHGLLENVRDVTEEEYEGGLEEAEEIGSYVPRSGERRKDHAAEEKRQELGGNQGIYQGKRSGTSAIPAFPFHDPLRPRYQAALDSSAPRIRKALLVVLGVWTAILAALLPNLKSIALFVVSALLFGALLPQLVQNRLQDALEDCDAEGEEQRGEKIAASHWPESAEWANKILGEIWPALEPEFFDSLKDTLEDMLQANLPSFLTECKVADFTQGANPLRILSATLLPDTEWENDQGQSNSSGSTEKEKEEGGSGKDELSSEIGAAREQHAKETDPEAAMLREQHDPNDRYVNLSVSFAYRGRQKKERQEFGMAEDVQMLLYLMAKLGPVAAMLPVKVHLKGLVGTVRLRIHLISSPPFLGQTLISFTSLPRLTINVLPLKLVSLNDFKPLADFIQTSIDSSLAALTAPKSMTLDLADLIASDGVQRKILALGVVVVTIHSIKGLERADLMGSSDAYAIVTWSRSGKPMYSTRVLVDELNPRFNESAALLVPQEVVKAEERVGIELYDSDVGQDDFLGFVGIELSELLSRPGEEVKRHEQLGGVRPGTQRGGMVEWSARFLPKVALQKEPTARKDPGEKRDDAQAGDADDESKDQQQKQEKDSKRPAVEYITPSQAHPSGILSVQIHEVSALSNKSTVAPKGSTLKMSKRTPLSGRSIPDEDTMDDQAFDEAPSSYVEVILEGKLVYRTRTKVSDYRPIFNACTEKVILNVFTARMLLVVREKKLDEDDPILGVVPIKLSEVFDGKSLSAGWYPIAGGGGSGRIKVSMLFRSVDGGEAQQQQQQQQQGEVQEQGRSVSVPRGGPGVPVSPLEIGVVHIKNIQIGIRDGRVSHYAGCPLVIKTLSSRAKLHSKHGETEGEGTLSYTQRLASNPVRIPVFKRGSSPLLIRLDGKDKLGRKRTRALGVCWLRDVVDGRAQELELPLWDGEEERKVVSWLSQQYLPFENQEALLKEHCTWPTTRLGTIRIKLALVTGVSTLHSKITDTGGSLPQVCQAWRLAVSKGLVVEGEGEAEEGSGNRGAGRRDELDGGDGDGVGGGDDSDSSPSSSSDDGGEGEDGVDGAGHPGNGDARLHRSSSRSSSSSSSLRQKLRRVPSDPEKAPAHSSGSPLDLVRRAQRHVSQSRHPLSNLTSTNAGGANLAGEDDPKVVRVMDSALGQLRGRGEKLMNKFDVKKSQKGGEGVEMEV</sequence>
<dbReference type="PROSITE" id="PS51847">
    <property type="entry name" value="SMP"/>
    <property type="match status" value="1"/>
</dbReference>
<keyword evidence="4" id="KW-0446">Lipid-binding</keyword>
<evidence type="ECO:0000259" key="8">
    <source>
        <dbReference type="PROSITE" id="PS51847"/>
    </source>
</evidence>
<evidence type="ECO:0000256" key="1">
    <source>
        <dbReference type="ARBA" id="ARBA00004370"/>
    </source>
</evidence>
<dbReference type="GeneID" id="37016877"/>
<dbReference type="PANTHER" id="PTHR47348:SF3">
    <property type="entry name" value="MEIOTICALLY UP-REGULATED GENE 190 PROTEIN"/>
    <property type="match status" value="1"/>
</dbReference>
<feature type="compositionally biased region" description="Basic and acidic residues" evidence="6">
    <location>
        <begin position="694"/>
        <end position="708"/>
    </location>
</feature>
<dbReference type="InterPro" id="IPR031468">
    <property type="entry name" value="SMP_LBD"/>
</dbReference>
<evidence type="ECO:0000256" key="4">
    <source>
        <dbReference type="ARBA" id="ARBA00023121"/>
    </source>
</evidence>
<dbReference type="PROSITE" id="PS50004">
    <property type="entry name" value="C2"/>
    <property type="match status" value="2"/>
</dbReference>
<evidence type="ECO:0000256" key="2">
    <source>
        <dbReference type="ARBA" id="ARBA00022448"/>
    </source>
</evidence>
<dbReference type="OrthoDB" id="419768at2759"/>
<name>A0A316TYA1_9BASI</name>
<feature type="region of interest" description="Disordered" evidence="6">
    <location>
        <begin position="1"/>
        <end position="103"/>
    </location>
</feature>
<dbReference type="PANTHER" id="PTHR47348">
    <property type="entry name" value="MEIOTICALLY UP-REGULATED GENE 190 PROTEIN"/>
    <property type="match status" value="1"/>
</dbReference>
<feature type="domain" description="C2" evidence="7">
    <location>
        <begin position="516"/>
        <end position="639"/>
    </location>
</feature>
<gene>
    <name evidence="9" type="ORF">BCV69DRAFT_314760</name>
</gene>
<protein>
    <recommendedName>
        <fullName evidence="11">C2 domain-containing protein</fullName>
    </recommendedName>
</protein>
<evidence type="ECO:0000256" key="5">
    <source>
        <dbReference type="ARBA" id="ARBA00023136"/>
    </source>
</evidence>
<proteinExistence type="predicted"/>
<dbReference type="GO" id="GO:0016020">
    <property type="term" value="C:membrane"/>
    <property type="evidence" value="ECO:0007669"/>
    <property type="project" value="UniProtKB-SubCell"/>
</dbReference>
<dbReference type="RefSeq" id="XP_025345382.1">
    <property type="nucleotide sequence ID" value="XM_025495143.1"/>
</dbReference>
<dbReference type="Proteomes" id="UP000245942">
    <property type="component" value="Unassembled WGS sequence"/>
</dbReference>
<feature type="domain" description="SMP-LTD" evidence="8">
    <location>
        <begin position="263"/>
        <end position="518"/>
    </location>
</feature>
<keyword evidence="2" id="KW-0813">Transport</keyword>
<feature type="region of interest" description="Disordered" evidence="6">
    <location>
        <begin position="632"/>
        <end position="653"/>
    </location>
</feature>
<feature type="compositionally biased region" description="Polar residues" evidence="6">
    <location>
        <begin position="1222"/>
        <end position="1235"/>
    </location>
</feature>
<evidence type="ECO:0008006" key="11">
    <source>
        <dbReference type="Google" id="ProtNLM"/>
    </source>
</evidence>
<comment type="subcellular location">
    <subcellularLocation>
        <location evidence="1">Membrane</location>
    </subcellularLocation>
</comment>
<dbReference type="Pfam" id="PF25669">
    <property type="entry name" value="SMP_MUG190-like"/>
    <property type="match status" value="1"/>
</dbReference>
<dbReference type="STRING" id="1684307.A0A316TYA1"/>
<accession>A0A316TYA1</accession>
<feature type="region of interest" description="Disordered" evidence="6">
    <location>
        <begin position="735"/>
        <end position="767"/>
    </location>
</feature>
<feature type="region of interest" description="Disordered" evidence="6">
    <location>
        <begin position="666"/>
        <end position="717"/>
    </location>
</feature>
<dbReference type="SMART" id="SM00239">
    <property type="entry name" value="C2"/>
    <property type="match status" value="2"/>
</dbReference>
<dbReference type="GO" id="GO:0006869">
    <property type="term" value="P:lipid transport"/>
    <property type="evidence" value="ECO:0007669"/>
    <property type="project" value="UniProtKB-KW"/>
</dbReference>
<feature type="domain" description="C2" evidence="7">
    <location>
        <begin position="701"/>
        <end position="854"/>
    </location>
</feature>
<dbReference type="InterPro" id="IPR057349">
    <property type="entry name" value="C2_Mug190_3rd"/>
</dbReference>
<keyword evidence="3" id="KW-0445">Lipid transport</keyword>
<dbReference type="EMBL" id="KZ819337">
    <property type="protein sequence ID" value="PWN18222.1"/>
    <property type="molecule type" value="Genomic_DNA"/>
</dbReference>
<reference evidence="9 10" key="1">
    <citation type="journal article" date="2018" name="Mol. Biol. Evol.">
        <title>Broad Genomic Sampling Reveals a Smut Pathogenic Ancestry of the Fungal Clade Ustilaginomycotina.</title>
        <authorList>
            <person name="Kijpornyongpan T."/>
            <person name="Mondo S.J."/>
            <person name="Barry K."/>
            <person name="Sandor L."/>
            <person name="Lee J."/>
            <person name="Lipzen A."/>
            <person name="Pangilinan J."/>
            <person name="LaButti K."/>
            <person name="Hainaut M."/>
            <person name="Henrissat B."/>
            <person name="Grigoriev I.V."/>
            <person name="Spatafora J.W."/>
            <person name="Aime M.C."/>
        </authorList>
    </citation>
    <scope>NUCLEOTIDE SEQUENCE [LARGE SCALE GENOMIC DNA]</scope>
    <source>
        <strain evidence="9 10">MCA 4718</strain>
    </source>
</reference>
<feature type="compositionally biased region" description="Basic and acidic residues" evidence="6">
    <location>
        <begin position="671"/>
        <end position="684"/>
    </location>
</feature>
<dbReference type="InterPro" id="IPR000008">
    <property type="entry name" value="C2_dom"/>
</dbReference>
<evidence type="ECO:0000259" key="7">
    <source>
        <dbReference type="PROSITE" id="PS50004"/>
    </source>
</evidence>
<dbReference type="Pfam" id="PF00168">
    <property type="entry name" value="C2"/>
    <property type="match status" value="2"/>
</dbReference>
<dbReference type="SUPFAM" id="SSF49562">
    <property type="entry name" value="C2 domain (Calcium/lipid-binding domain, CaLB)"/>
    <property type="match status" value="2"/>
</dbReference>
<feature type="region of interest" description="Disordered" evidence="6">
    <location>
        <begin position="329"/>
        <end position="378"/>
    </location>
</feature>
<feature type="region of interest" description="Disordered" evidence="6">
    <location>
        <begin position="877"/>
        <end position="907"/>
    </location>
</feature>
<evidence type="ECO:0000256" key="6">
    <source>
        <dbReference type="SAM" id="MobiDB-lite"/>
    </source>
</evidence>
<dbReference type="GO" id="GO:0008289">
    <property type="term" value="F:lipid binding"/>
    <property type="evidence" value="ECO:0007669"/>
    <property type="project" value="UniProtKB-KW"/>
</dbReference>
<dbReference type="Pfam" id="PF25331">
    <property type="entry name" value="C2_Mug190_3rd"/>
    <property type="match status" value="1"/>
</dbReference>
<keyword evidence="10" id="KW-1185">Reference proteome</keyword>